<comment type="catalytic activity">
    <reaction evidence="4">
        <text>5-diphospho-1D-myo-inositol 1,2,3,4,6-pentakisphosphate + H2O = 1D-myo-inositol hexakisphosphate + phosphate + H(+)</text>
        <dbReference type="Rhea" id="RHEA:22384"/>
        <dbReference type="ChEBI" id="CHEBI:15377"/>
        <dbReference type="ChEBI" id="CHEBI:15378"/>
        <dbReference type="ChEBI" id="CHEBI:43474"/>
        <dbReference type="ChEBI" id="CHEBI:58130"/>
        <dbReference type="ChEBI" id="CHEBI:58628"/>
        <dbReference type="EC" id="3.6.1.52"/>
    </reaction>
    <physiologicalReaction direction="left-to-right" evidence="4">
        <dbReference type="Rhea" id="RHEA:22385"/>
    </physiologicalReaction>
</comment>
<reference evidence="11" key="1">
    <citation type="submission" date="2020-11" db="EMBL/GenBank/DDBJ databases">
        <title>Kefir isolates.</title>
        <authorList>
            <person name="Marcisauskas S."/>
            <person name="Kim Y."/>
            <person name="Blasche S."/>
        </authorList>
    </citation>
    <scope>NUCLEOTIDE SEQUENCE</scope>
    <source>
        <strain evidence="11">Olga-1</strain>
    </source>
</reference>
<dbReference type="PANTHER" id="PTHR31126:SF48">
    <property type="entry name" value="INOSITOL PHOSPHATASE SIW14"/>
    <property type="match status" value="1"/>
</dbReference>
<evidence type="ECO:0000313" key="11">
    <source>
        <dbReference type="EMBL" id="KAG0689746.1"/>
    </source>
</evidence>
<dbReference type="EC" id="3.6.1.52" evidence="1"/>
<dbReference type="OrthoDB" id="6375174at2759"/>
<dbReference type="GO" id="GO:0016791">
    <property type="term" value="F:phosphatase activity"/>
    <property type="evidence" value="ECO:0007669"/>
    <property type="project" value="InterPro"/>
</dbReference>
<feature type="compositionally biased region" description="Low complexity" evidence="9">
    <location>
        <begin position="27"/>
        <end position="43"/>
    </location>
</feature>
<organism evidence="11 12">
    <name type="scientific">Pichia californica</name>
    <dbReference type="NCBI Taxonomy" id="460514"/>
    <lineage>
        <taxon>Eukaryota</taxon>
        <taxon>Fungi</taxon>
        <taxon>Dikarya</taxon>
        <taxon>Ascomycota</taxon>
        <taxon>Saccharomycotina</taxon>
        <taxon>Pichiomycetes</taxon>
        <taxon>Pichiales</taxon>
        <taxon>Pichiaceae</taxon>
        <taxon>Pichia</taxon>
    </lineage>
</organism>
<dbReference type="FunFam" id="3.90.190.10:FF:000024">
    <property type="entry name" value="probable tyrosine-protein phosphatase At1g05000"/>
    <property type="match status" value="1"/>
</dbReference>
<dbReference type="SUPFAM" id="SSF52799">
    <property type="entry name" value="(Phosphotyrosine protein) phosphatases II"/>
    <property type="match status" value="1"/>
</dbReference>
<evidence type="ECO:0000259" key="10">
    <source>
        <dbReference type="PROSITE" id="PS50054"/>
    </source>
</evidence>
<comment type="catalytic activity">
    <reaction evidence="5">
        <text>3,5-bis(diphospho)-1D-myo-inositol 1,2,4,6-tetrakisphosphate + H2O = 3-diphospho-1D-myo-inositol 1,2,4,5,6-pentakisphosphate + phosphate + 2 H(+)</text>
        <dbReference type="Rhea" id="RHEA:56312"/>
        <dbReference type="ChEBI" id="CHEBI:15377"/>
        <dbReference type="ChEBI" id="CHEBI:15378"/>
        <dbReference type="ChEBI" id="CHEBI:43474"/>
        <dbReference type="ChEBI" id="CHEBI:140372"/>
        <dbReference type="ChEBI" id="CHEBI:140374"/>
        <dbReference type="EC" id="3.6.1.52"/>
    </reaction>
    <physiologicalReaction direction="left-to-right" evidence="5">
        <dbReference type="Rhea" id="RHEA:56313"/>
    </physiologicalReaction>
</comment>
<comment type="catalytic activity">
    <reaction evidence="6">
        <text>1,5-bis(diphospho)-1D-myo-inositol 2,3,4,6-tetrakisphosphate + H2O = 1-diphospho-1D-myo-inositol 2,3,4,5,6-pentakisphosphate + phosphate + 2 H(+)</text>
        <dbReference type="Rhea" id="RHEA:79699"/>
        <dbReference type="ChEBI" id="CHEBI:15377"/>
        <dbReference type="ChEBI" id="CHEBI:15378"/>
        <dbReference type="ChEBI" id="CHEBI:43474"/>
        <dbReference type="ChEBI" id="CHEBI:74946"/>
        <dbReference type="ChEBI" id="CHEBI:77983"/>
        <dbReference type="EC" id="3.6.1.52"/>
    </reaction>
    <physiologicalReaction direction="left-to-right" evidence="6">
        <dbReference type="Rhea" id="RHEA:79700"/>
    </physiologicalReaction>
</comment>
<evidence type="ECO:0000256" key="1">
    <source>
        <dbReference type="ARBA" id="ARBA00012527"/>
    </source>
</evidence>
<dbReference type="InterPro" id="IPR016130">
    <property type="entry name" value="Tyr_Pase_AS"/>
</dbReference>
<dbReference type="Proteomes" id="UP000697127">
    <property type="component" value="Unassembled WGS sequence"/>
</dbReference>
<protein>
    <recommendedName>
        <fullName evidence="1">diphosphoinositol-polyphosphate diphosphatase</fullName>
        <ecNumber evidence="1">3.6.1.52</ecNumber>
    </recommendedName>
</protein>
<dbReference type="AlphaFoldDB" id="A0A9P7BG94"/>
<dbReference type="InterPro" id="IPR020422">
    <property type="entry name" value="TYR_PHOSPHATASE_DUAL_dom"/>
</dbReference>
<dbReference type="PROSITE" id="PS00383">
    <property type="entry name" value="TYR_PHOSPHATASE_1"/>
    <property type="match status" value="1"/>
</dbReference>
<dbReference type="PRINTS" id="PR01911">
    <property type="entry name" value="PFDSPHPHTASE"/>
</dbReference>
<dbReference type="GO" id="GO:0005737">
    <property type="term" value="C:cytoplasm"/>
    <property type="evidence" value="ECO:0007669"/>
    <property type="project" value="TreeGrafter"/>
</dbReference>
<dbReference type="PROSITE" id="PS50054">
    <property type="entry name" value="TYR_PHOSPHATASE_DUAL"/>
    <property type="match status" value="1"/>
</dbReference>
<keyword evidence="2" id="KW-0378">Hydrolase</keyword>
<feature type="region of interest" description="Disordered" evidence="9">
    <location>
        <begin position="1"/>
        <end position="43"/>
    </location>
</feature>
<dbReference type="InterPro" id="IPR020428">
    <property type="entry name" value="PFA-DSPs"/>
</dbReference>
<evidence type="ECO:0000256" key="3">
    <source>
        <dbReference type="ARBA" id="ARBA00044949"/>
    </source>
</evidence>
<keyword evidence="8" id="KW-0175">Coiled coil</keyword>
<feature type="domain" description="Tyrosine-protein phosphatase" evidence="10">
    <location>
        <begin position="170"/>
        <end position="319"/>
    </location>
</feature>
<accession>A0A9P7BG94</accession>
<dbReference type="Pfam" id="PF03162">
    <property type="entry name" value="Y_phosphatase2"/>
    <property type="match status" value="1"/>
</dbReference>
<evidence type="ECO:0000256" key="5">
    <source>
        <dbReference type="ARBA" id="ARBA00047562"/>
    </source>
</evidence>
<dbReference type="InterPro" id="IPR029021">
    <property type="entry name" value="Prot-tyrosine_phosphatase-like"/>
</dbReference>
<dbReference type="InterPro" id="IPR004861">
    <property type="entry name" value="Siw14-like"/>
</dbReference>
<sequence>MEGEIFDFDPINDQSTEQDMSERKSKNNNNNINDNTTSTSNKTNYSIVDMLEHEFADQERRERGEHDYNELKESKIFDYLDNANNNANNTKNETNLNTEDDDEFYDKYVPTDENIVNEYLNKLENSKENLDNNEIEENNLKSKYIERSNNDLNKIRFNKSIIGIYIPPENFARVCEGVYRSSFPRIENFQFLKSLKLKSILCLIPEEYPIENIKFNEKNDIKFYQIGLSGNKEPFVKIKPQLVTEAIKILINPENQPILIHCNRGKHRTGCIIGCIRKLQKWSHSMIFDEYRKFAFPKERPLDQQFIEMYNDEEVENFAIQNRLLPIQW</sequence>
<evidence type="ECO:0000256" key="2">
    <source>
        <dbReference type="ARBA" id="ARBA00022801"/>
    </source>
</evidence>
<dbReference type="CDD" id="cd14528">
    <property type="entry name" value="PFA-DSP_Siw14"/>
    <property type="match status" value="1"/>
</dbReference>
<evidence type="ECO:0000256" key="7">
    <source>
        <dbReference type="ARBA" id="ARBA00048424"/>
    </source>
</evidence>
<gene>
    <name evidence="11" type="ORF">C6P40_004548</name>
</gene>
<comment type="caution">
    <text evidence="11">The sequence shown here is derived from an EMBL/GenBank/DDBJ whole genome shotgun (WGS) entry which is preliminary data.</text>
</comment>
<dbReference type="PANTHER" id="PTHR31126">
    <property type="entry name" value="TYROSINE-PROTEIN PHOSPHATASE"/>
    <property type="match status" value="1"/>
</dbReference>
<comment type="similarity">
    <text evidence="3">Belongs to the protein-tyrosine phosphatase family. Atypical dual-specificity phosphatase Siw14-like subfamily.</text>
</comment>
<evidence type="ECO:0000256" key="8">
    <source>
        <dbReference type="SAM" id="Coils"/>
    </source>
</evidence>
<evidence type="ECO:0000313" key="12">
    <source>
        <dbReference type="Proteomes" id="UP000697127"/>
    </source>
</evidence>
<proteinExistence type="inferred from homology"/>
<name>A0A9P7BG94_9ASCO</name>
<dbReference type="GO" id="GO:0052840">
    <property type="term" value="F:inositol diphosphate tetrakisphosphate diphosphatase activity"/>
    <property type="evidence" value="ECO:0007669"/>
    <property type="project" value="TreeGrafter"/>
</dbReference>
<dbReference type="Gene3D" id="3.90.190.10">
    <property type="entry name" value="Protein tyrosine phosphatase superfamily"/>
    <property type="match status" value="1"/>
</dbReference>
<comment type="catalytic activity">
    <reaction evidence="7">
        <text>6-diphospho-1D-myo-inositol pentakisphosphate + H2O = 1D-myo-inositol hexakisphosphate + phosphate + H(+)</text>
        <dbReference type="Rhea" id="RHEA:79703"/>
        <dbReference type="ChEBI" id="CHEBI:15377"/>
        <dbReference type="ChEBI" id="CHEBI:15378"/>
        <dbReference type="ChEBI" id="CHEBI:43474"/>
        <dbReference type="ChEBI" id="CHEBI:58130"/>
        <dbReference type="ChEBI" id="CHEBI:230534"/>
        <dbReference type="EC" id="3.6.1.52"/>
    </reaction>
    <physiologicalReaction direction="left-to-right" evidence="7">
        <dbReference type="Rhea" id="RHEA:79704"/>
    </physiologicalReaction>
</comment>
<feature type="coiled-coil region" evidence="8">
    <location>
        <begin position="116"/>
        <end position="143"/>
    </location>
</feature>
<keyword evidence="12" id="KW-1185">Reference proteome</keyword>
<evidence type="ECO:0000256" key="6">
    <source>
        <dbReference type="ARBA" id="ARBA00047927"/>
    </source>
</evidence>
<evidence type="ECO:0000256" key="9">
    <source>
        <dbReference type="SAM" id="MobiDB-lite"/>
    </source>
</evidence>
<dbReference type="EMBL" id="PUHW01000063">
    <property type="protein sequence ID" value="KAG0689746.1"/>
    <property type="molecule type" value="Genomic_DNA"/>
</dbReference>
<evidence type="ECO:0000256" key="4">
    <source>
        <dbReference type="ARBA" id="ARBA00047342"/>
    </source>
</evidence>